<organism evidence="2 3">
    <name type="scientific">Methylogaea oryzae</name>
    <dbReference type="NCBI Taxonomy" id="1295382"/>
    <lineage>
        <taxon>Bacteria</taxon>
        <taxon>Pseudomonadati</taxon>
        <taxon>Pseudomonadota</taxon>
        <taxon>Gammaproteobacteria</taxon>
        <taxon>Methylococcales</taxon>
        <taxon>Methylococcaceae</taxon>
        <taxon>Methylogaea</taxon>
    </lineage>
</organism>
<evidence type="ECO:0000313" key="3">
    <source>
        <dbReference type="Proteomes" id="UP000824988"/>
    </source>
</evidence>
<feature type="transmembrane region" description="Helical" evidence="1">
    <location>
        <begin position="73"/>
        <end position="92"/>
    </location>
</feature>
<evidence type="ECO:0000313" key="2">
    <source>
        <dbReference type="EMBL" id="BBL70136.1"/>
    </source>
</evidence>
<feature type="transmembrane region" description="Helical" evidence="1">
    <location>
        <begin position="47"/>
        <end position="67"/>
    </location>
</feature>
<dbReference type="AlphaFoldDB" id="A0A8D5AHC4"/>
<dbReference type="KEGG" id="moz:MoryE10_07420"/>
<proteinExistence type="predicted"/>
<name>A0A8D5AHC4_9GAMM</name>
<evidence type="ECO:0000256" key="1">
    <source>
        <dbReference type="SAM" id="Phobius"/>
    </source>
</evidence>
<protein>
    <submittedName>
        <fullName evidence="2">Uncharacterized protein</fullName>
    </submittedName>
</protein>
<keyword evidence="1" id="KW-1133">Transmembrane helix</keyword>
<keyword evidence="3" id="KW-1185">Reference proteome</keyword>
<keyword evidence="1" id="KW-0472">Membrane</keyword>
<reference evidence="2" key="1">
    <citation type="submission" date="2019-06" db="EMBL/GenBank/DDBJ databases">
        <title>Complete genome sequence of Methylogaea oryzae strain JCM16910.</title>
        <authorList>
            <person name="Asakawa S."/>
        </authorList>
    </citation>
    <scope>NUCLEOTIDE SEQUENCE</scope>
    <source>
        <strain evidence="2">E10</strain>
    </source>
</reference>
<gene>
    <name evidence="2" type="ORF">MoryE10_07420</name>
</gene>
<keyword evidence="1" id="KW-0812">Transmembrane</keyword>
<feature type="transmembrane region" description="Helical" evidence="1">
    <location>
        <begin position="13"/>
        <end position="35"/>
    </location>
</feature>
<dbReference type="EMBL" id="AP019782">
    <property type="protein sequence ID" value="BBL70136.1"/>
    <property type="molecule type" value="Genomic_DNA"/>
</dbReference>
<dbReference type="Proteomes" id="UP000824988">
    <property type="component" value="Chromosome"/>
</dbReference>
<accession>A0A8D5AHC4</accession>
<sequence length="116" mass="12456">MTLLLEPAALPDFFTAFFSAAMVILAGAGYALLYAWGEIKSDRRFRIGAALSYAVLAAATAALSKALHLQGHWLWLAALMLGGYLLAPLAVWRLCVGTHALEHVTQSNPEEEGESP</sequence>